<evidence type="ECO:0000313" key="2">
    <source>
        <dbReference type="Proteomes" id="UP000095751"/>
    </source>
</evidence>
<organism evidence="1 2">
    <name type="scientific">Fragilariopsis cylindrus CCMP1102</name>
    <dbReference type="NCBI Taxonomy" id="635003"/>
    <lineage>
        <taxon>Eukaryota</taxon>
        <taxon>Sar</taxon>
        <taxon>Stramenopiles</taxon>
        <taxon>Ochrophyta</taxon>
        <taxon>Bacillariophyta</taxon>
        <taxon>Bacillariophyceae</taxon>
        <taxon>Bacillariophycidae</taxon>
        <taxon>Bacillariales</taxon>
        <taxon>Bacillariaceae</taxon>
        <taxon>Fragilariopsis</taxon>
    </lineage>
</organism>
<keyword evidence="2" id="KW-1185">Reference proteome</keyword>
<dbReference type="EMBL" id="KV784372">
    <property type="protein sequence ID" value="OEU10364.1"/>
    <property type="molecule type" value="Genomic_DNA"/>
</dbReference>
<sequence length="72" mass="8619">MWDLNFLKKDRRTDVFFSKNFKKGQTDRRFFLVENTNARHVLACGKYTLYKPNQPKNPKTLIVNVFRTPILV</sequence>
<proteinExistence type="predicted"/>
<protein>
    <submittedName>
        <fullName evidence="1">Uncharacterized protein</fullName>
    </submittedName>
</protein>
<dbReference type="AlphaFoldDB" id="A0A1E7EX24"/>
<dbReference type="InParanoid" id="A0A1E7EX24"/>
<gene>
    <name evidence="1" type="ORF">FRACYDRAFT_271115</name>
</gene>
<dbReference type="KEGG" id="fcy:FRACYDRAFT_271115"/>
<accession>A0A1E7EX24</accession>
<evidence type="ECO:0000313" key="1">
    <source>
        <dbReference type="EMBL" id="OEU10364.1"/>
    </source>
</evidence>
<name>A0A1E7EX24_9STRA</name>
<reference evidence="1 2" key="1">
    <citation type="submission" date="2016-09" db="EMBL/GenBank/DDBJ databases">
        <title>Extensive genetic diversity and differential bi-allelic expression allows diatom success in the polar Southern Ocean.</title>
        <authorList>
            <consortium name="DOE Joint Genome Institute"/>
            <person name="Mock T."/>
            <person name="Otillar R.P."/>
            <person name="Strauss J."/>
            <person name="Dupont C."/>
            <person name="Frickenhaus S."/>
            <person name="Maumus F."/>
            <person name="Mcmullan M."/>
            <person name="Sanges R."/>
            <person name="Schmutz J."/>
            <person name="Toseland A."/>
            <person name="Valas R."/>
            <person name="Veluchamy A."/>
            <person name="Ward B.J."/>
            <person name="Allen A."/>
            <person name="Barry K."/>
            <person name="Falciatore A."/>
            <person name="Ferrante M."/>
            <person name="Fortunato A.E."/>
            <person name="Gloeckner G."/>
            <person name="Gruber A."/>
            <person name="Hipkin R."/>
            <person name="Janech M."/>
            <person name="Kroth P."/>
            <person name="Leese F."/>
            <person name="Lindquist E."/>
            <person name="Lyon B.R."/>
            <person name="Martin J."/>
            <person name="Mayer C."/>
            <person name="Parker M."/>
            <person name="Quesneville H."/>
            <person name="Raymond J."/>
            <person name="Uhlig C."/>
            <person name="Valentin K.U."/>
            <person name="Worden A.Z."/>
            <person name="Armbrust E.V."/>
            <person name="Bowler C."/>
            <person name="Green B."/>
            <person name="Moulton V."/>
            <person name="Van Oosterhout C."/>
            <person name="Grigoriev I."/>
        </authorList>
    </citation>
    <scope>NUCLEOTIDE SEQUENCE [LARGE SCALE GENOMIC DNA]</scope>
    <source>
        <strain evidence="1 2">CCMP1102</strain>
    </source>
</reference>
<dbReference type="Proteomes" id="UP000095751">
    <property type="component" value="Unassembled WGS sequence"/>
</dbReference>